<sequence length="243" mass="24704">MRTLQKWMGAAGLAALAAGCTPSGGADIAARLDPTGVVGTARDLRPNSEVPDDSGSIDLSLIAPRLDAVAAGDLSRPDMAGAIDGRISQAMTMQTLNLAASVANAGVGAAMTGGASLAAPSLLMQAAGTGYAVSKMSEARGQVRGTMARAEAERAAARIVPDADRPAEAQAILSVIDGAGRSAAWQNPASGASGKVTIKALNRSQMPGDIRCRLVVREWRGTGGSRRGNMMACANRGVWYDLS</sequence>
<dbReference type="Proteomes" id="UP000325684">
    <property type="component" value="Unassembled WGS sequence"/>
</dbReference>
<dbReference type="AlphaFoldDB" id="A0A5N3PF34"/>
<protein>
    <recommendedName>
        <fullName evidence="4">Surface antigen domain-containing protein</fullName>
    </recommendedName>
</protein>
<dbReference type="EMBL" id="VCMV01000006">
    <property type="protein sequence ID" value="KAB0268310.1"/>
    <property type="molecule type" value="Genomic_DNA"/>
</dbReference>
<feature type="non-terminal residue" evidence="2">
    <location>
        <position position="243"/>
    </location>
</feature>
<organism evidence="2 3">
    <name type="scientific">Microvirga brassicacearum</name>
    <dbReference type="NCBI Taxonomy" id="2580413"/>
    <lineage>
        <taxon>Bacteria</taxon>
        <taxon>Pseudomonadati</taxon>
        <taxon>Pseudomonadota</taxon>
        <taxon>Alphaproteobacteria</taxon>
        <taxon>Hyphomicrobiales</taxon>
        <taxon>Methylobacteriaceae</taxon>
        <taxon>Microvirga</taxon>
    </lineage>
</organism>
<evidence type="ECO:0000256" key="1">
    <source>
        <dbReference type="SAM" id="SignalP"/>
    </source>
</evidence>
<accession>A0A5N3PF34</accession>
<evidence type="ECO:0008006" key="4">
    <source>
        <dbReference type="Google" id="ProtNLM"/>
    </source>
</evidence>
<feature type="signal peptide" evidence="1">
    <location>
        <begin position="1"/>
        <end position="25"/>
    </location>
</feature>
<keyword evidence="1" id="KW-0732">Signal</keyword>
<feature type="chain" id="PRO_5024316272" description="Surface antigen domain-containing protein" evidence="1">
    <location>
        <begin position="26"/>
        <end position="243"/>
    </location>
</feature>
<proteinExistence type="predicted"/>
<name>A0A5N3PF34_9HYPH</name>
<comment type="caution">
    <text evidence="2">The sequence shown here is derived from an EMBL/GenBank/DDBJ whole genome shotgun (WGS) entry which is preliminary data.</text>
</comment>
<dbReference type="PROSITE" id="PS51257">
    <property type="entry name" value="PROKAR_LIPOPROTEIN"/>
    <property type="match status" value="1"/>
</dbReference>
<gene>
    <name evidence="2" type="ORF">FEZ63_04740</name>
</gene>
<keyword evidence="3" id="KW-1185">Reference proteome</keyword>
<evidence type="ECO:0000313" key="3">
    <source>
        <dbReference type="Proteomes" id="UP000325684"/>
    </source>
</evidence>
<reference evidence="2 3" key="1">
    <citation type="journal article" date="2019" name="Microorganisms">
        <title>Genome Insights into the Novel Species Microvirga brassicacearum, a Rapeseed Endophyte with Biotechnological Potential.</title>
        <authorList>
            <person name="Jimenez-Gomez A."/>
            <person name="Saati-Santamaria Z."/>
            <person name="Igual J.M."/>
            <person name="Rivas R."/>
            <person name="Mateos P.F."/>
            <person name="Garcia-Fraile P."/>
        </authorList>
    </citation>
    <scope>NUCLEOTIDE SEQUENCE [LARGE SCALE GENOMIC DNA]</scope>
    <source>
        <strain evidence="2 3">CDVBN77</strain>
    </source>
</reference>
<dbReference type="RefSeq" id="WP_420846261.1">
    <property type="nucleotide sequence ID" value="NZ_VCMV01000006.1"/>
</dbReference>
<evidence type="ECO:0000313" key="2">
    <source>
        <dbReference type="EMBL" id="KAB0268310.1"/>
    </source>
</evidence>